<evidence type="ECO:0000256" key="2">
    <source>
        <dbReference type="ARBA" id="ARBA00022771"/>
    </source>
</evidence>
<organism evidence="6 7">
    <name type="scientific">Gossypium trilobum</name>
    <dbReference type="NCBI Taxonomy" id="34281"/>
    <lineage>
        <taxon>Eukaryota</taxon>
        <taxon>Viridiplantae</taxon>
        <taxon>Streptophyta</taxon>
        <taxon>Embryophyta</taxon>
        <taxon>Tracheophyta</taxon>
        <taxon>Spermatophyta</taxon>
        <taxon>Magnoliopsida</taxon>
        <taxon>eudicotyledons</taxon>
        <taxon>Gunneridae</taxon>
        <taxon>Pentapetalae</taxon>
        <taxon>rosids</taxon>
        <taxon>malvids</taxon>
        <taxon>Malvales</taxon>
        <taxon>Malvaceae</taxon>
        <taxon>Malvoideae</taxon>
        <taxon>Gossypium</taxon>
    </lineage>
</organism>
<dbReference type="SMART" id="SM00614">
    <property type="entry name" value="ZnF_BED"/>
    <property type="match status" value="1"/>
</dbReference>
<protein>
    <recommendedName>
        <fullName evidence="5">BED-type domain-containing protein</fullName>
    </recommendedName>
</protein>
<dbReference type="GO" id="GO:0005634">
    <property type="term" value="C:nucleus"/>
    <property type="evidence" value="ECO:0007669"/>
    <property type="project" value="TreeGrafter"/>
</dbReference>
<name>A0A7J9DH86_9ROSI</name>
<evidence type="ECO:0000256" key="4">
    <source>
        <dbReference type="PROSITE-ProRule" id="PRU00027"/>
    </source>
</evidence>
<dbReference type="PROSITE" id="PS50808">
    <property type="entry name" value="ZF_BED"/>
    <property type="match status" value="1"/>
</dbReference>
<dbReference type="Pfam" id="PF02892">
    <property type="entry name" value="zf-BED"/>
    <property type="match status" value="1"/>
</dbReference>
<evidence type="ECO:0000259" key="5">
    <source>
        <dbReference type="PROSITE" id="PS50808"/>
    </source>
</evidence>
<evidence type="ECO:0000256" key="1">
    <source>
        <dbReference type="ARBA" id="ARBA00022723"/>
    </source>
</evidence>
<proteinExistence type="predicted"/>
<sequence>MHTRNARLASSTNDLLNSNTTWSVNAVQPCNVHEMERHRLVEQEIGEKDFISQIISIGDYEIMKAYMETYQVPRTKRRKFSSKVWLDFDMFEVNGKQVAKCKHCNKDFTWSSKSGTTHLKNHLERCQSKKRKNS</sequence>
<reference evidence="6 7" key="1">
    <citation type="journal article" date="2019" name="Genome Biol. Evol.">
        <title>Insights into the evolution of the New World diploid cottons (Gossypium, subgenus Houzingenia) based on genome sequencing.</title>
        <authorList>
            <person name="Grover C.E."/>
            <person name="Arick M.A. 2nd"/>
            <person name="Thrash A."/>
            <person name="Conover J.L."/>
            <person name="Sanders W.S."/>
            <person name="Peterson D.G."/>
            <person name="Frelichowski J.E."/>
            <person name="Scheffler J.A."/>
            <person name="Scheffler B.E."/>
            <person name="Wendel J.F."/>
        </authorList>
    </citation>
    <scope>NUCLEOTIDE SEQUENCE [LARGE SCALE GENOMIC DNA]</scope>
    <source>
        <strain evidence="6">8</strain>
        <tissue evidence="6">Leaf</tissue>
    </source>
</reference>
<keyword evidence="7" id="KW-1185">Reference proteome</keyword>
<dbReference type="SUPFAM" id="SSF57667">
    <property type="entry name" value="beta-beta-alpha zinc fingers"/>
    <property type="match status" value="1"/>
</dbReference>
<dbReference type="EMBL" id="JABEZW010000002">
    <property type="protein sequence ID" value="MBA0760100.1"/>
    <property type="molecule type" value="Genomic_DNA"/>
</dbReference>
<dbReference type="PANTHER" id="PTHR34396">
    <property type="entry name" value="OS03G0264950 PROTEIN-RELATED"/>
    <property type="match status" value="1"/>
</dbReference>
<dbReference type="InterPro" id="IPR003656">
    <property type="entry name" value="Znf_BED"/>
</dbReference>
<dbReference type="InterPro" id="IPR053031">
    <property type="entry name" value="Cuticle_assoc_protein"/>
</dbReference>
<dbReference type="Proteomes" id="UP000593568">
    <property type="component" value="Unassembled WGS sequence"/>
</dbReference>
<evidence type="ECO:0000313" key="6">
    <source>
        <dbReference type="EMBL" id="MBA0760100.1"/>
    </source>
</evidence>
<comment type="caution">
    <text evidence="6">The sequence shown here is derived from an EMBL/GenBank/DDBJ whole genome shotgun (WGS) entry which is preliminary data.</text>
</comment>
<evidence type="ECO:0000256" key="3">
    <source>
        <dbReference type="ARBA" id="ARBA00022833"/>
    </source>
</evidence>
<evidence type="ECO:0000313" key="7">
    <source>
        <dbReference type="Proteomes" id="UP000593568"/>
    </source>
</evidence>
<dbReference type="GO" id="GO:0006357">
    <property type="term" value="P:regulation of transcription by RNA polymerase II"/>
    <property type="evidence" value="ECO:0007669"/>
    <property type="project" value="TreeGrafter"/>
</dbReference>
<dbReference type="AlphaFoldDB" id="A0A7J9DH86"/>
<keyword evidence="3" id="KW-0862">Zinc</keyword>
<dbReference type="PANTHER" id="PTHR34396:SF22">
    <property type="entry name" value="ZINC FINGER BED DOMAIN-CONTAINING PROTEIN DAYSLEEPER-LIKE"/>
    <property type="match status" value="1"/>
</dbReference>
<keyword evidence="2 4" id="KW-0863">Zinc-finger</keyword>
<keyword evidence="1" id="KW-0479">Metal-binding</keyword>
<dbReference type="InterPro" id="IPR036236">
    <property type="entry name" value="Znf_C2H2_sf"/>
</dbReference>
<feature type="domain" description="BED-type" evidence="5">
    <location>
        <begin position="79"/>
        <end position="134"/>
    </location>
</feature>
<accession>A0A7J9DH86</accession>
<dbReference type="GO" id="GO:1990837">
    <property type="term" value="F:sequence-specific double-stranded DNA binding"/>
    <property type="evidence" value="ECO:0007669"/>
    <property type="project" value="TreeGrafter"/>
</dbReference>
<gene>
    <name evidence="6" type="ORF">Gotri_022880</name>
</gene>
<dbReference type="GO" id="GO:0008270">
    <property type="term" value="F:zinc ion binding"/>
    <property type="evidence" value="ECO:0007669"/>
    <property type="project" value="UniProtKB-KW"/>
</dbReference>